<keyword evidence="11" id="KW-1185">Reference proteome</keyword>
<dbReference type="GO" id="GO:0015225">
    <property type="term" value="F:biotin transmembrane transporter activity"/>
    <property type="evidence" value="ECO:0007669"/>
    <property type="project" value="UniProtKB-UniRule"/>
</dbReference>
<dbReference type="InterPro" id="IPR003784">
    <property type="entry name" value="BioY"/>
</dbReference>
<feature type="transmembrane region" description="Helical" evidence="9">
    <location>
        <begin position="21"/>
        <end position="39"/>
    </location>
</feature>
<evidence type="ECO:0000256" key="3">
    <source>
        <dbReference type="ARBA" id="ARBA00022448"/>
    </source>
</evidence>
<proteinExistence type="inferred from homology"/>
<keyword evidence="4 8" id="KW-1003">Cell membrane</keyword>
<feature type="transmembrane region" description="Helical" evidence="9">
    <location>
        <begin position="69"/>
        <end position="89"/>
    </location>
</feature>
<dbReference type="AlphaFoldDB" id="A0A1I2A519"/>
<evidence type="ECO:0000256" key="1">
    <source>
        <dbReference type="ARBA" id="ARBA00004651"/>
    </source>
</evidence>
<feature type="transmembrane region" description="Helical" evidence="9">
    <location>
        <begin position="45"/>
        <end position="62"/>
    </location>
</feature>
<reference evidence="10 11" key="1">
    <citation type="submission" date="2016-10" db="EMBL/GenBank/DDBJ databases">
        <authorList>
            <person name="de Groot N.N."/>
        </authorList>
    </citation>
    <scope>NUCLEOTIDE SEQUENCE [LARGE SCALE GENOMIC DNA]</scope>
    <source>
        <strain evidence="10 11">DSM 9236</strain>
    </source>
</reference>
<keyword evidence="3 8" id="KW-0813">Transport</keyword>
<dbReference type="STRING" id="1123323.SAMN05216245_10547"/>
<evidence type="ECO:0000256" key="8">
    <source>
        <dbReference type="PIRNR" id="PIRNR016661"/>
    </source>
</evidence>
<sequence>MAQTSVTALHRETAADKTRNLTKMALCVALLAISSYLAFPLPFTPAMVVGTTIIVNMTAFILKPNDAFLVLLAWMIIGAIGVPVLPGGSAGLGRLVGPTGGFYVAFAIAAWLMSKLLNGSNSFKRMVFLGIAVGMPVIYVGGCISMYLVAHMGVWATLVAAVFPFIFGDIVKVVAGAFLATRINAIMRKN</sequence>
<evidence type="ECO:0000256" key="4">
    <source>
        <dbReference type="ARBA" id="ARBA00022475"/>
    </source>
</evidence>
<dbReference type="RefSeq" id="WP_218149521.1">
    <property type="nucleotide sequence ID" value="NZ_FONL01000005.1"/>
</dbReference>
<evidence type="ECO:0000256" key="2">
    <source>
        <dbReference type="ARBA" id="ARBA00010692"/>
    </source>
</evidence>
<dbReference type="Proteomes" id="UP000198896">
    <property type="component" value="Unassembled WGS sequence"/>
</dbReference>
<feature type="transmembrane region" description="Helical" evidence="9">
    <location>
        <begin position="126"/>
        <end position="149"/>
    </location>
</feature>
<feature type="transmembrane region" description="Helical" evidence="9">
    <location>
        <begin position="95"/>
        <end position="114"/>
    </location>
</feature>
<evidence type="ECO:0000256" key="5">
    <source>
        <dbReference type="ARBA" id="ARBA00022692"/>
    </source>
</evidence>
<accession>A0A1I2A519</accession>
<feature type="transmembrane region" description="Helical" evidence="9">
    <location>
        <begin position="155"/>
        <end position="180"/>
    </location>
</feature>
<name>A0A1I2A519_9FIRM</name>
<evidence type="ECO:0000256" key="7">
    <source>
        <dbReference type="ARBA" id="ARBA00023136"/>
    </source>
</evidence>
<keyword evidence="5 9" id="KW-0812">Transmembrane</keyword>
<evidence type="ECO:0000256" key="6">
    <source>
        <dbReference type="ARBA" id="ARBA00022989"/>
    </source>
</evidence>
<dbReference type="EMBL" id="FONL01000005">
    <property type="protein sequence ID" value="SFE38916.1"/>
    <property type="molecule type" value="Genomic_DNA"/>
</dbReference>
<dbReference type="PANTHER" id="PTHR34295">
    <property type="entry name" value="BIOTIN TRANSPORTER BIOY"/>
    <property type="match status" value="1"/>
</dbReference>
<protein>
    <recommendedName>
        <fullName evidence="8">Biotin transporter</fullName>
    </recommendedName>
</protein>
<organism evidence="10 11">
    <name type="scientific">Succiniclasticum ruminis DSM 9236</name>
    <dbReference type="NCBI Taxonomy" id="1123323"/>
    <lineage>
        <taxon>Bacteria</taxon>
        <taxon>Bacillati</taxon>
        <taxon>Bacillota</taxon>
        <taxon>Negativicutes</taxon>
        <taxon>Acidaminococcales</taxon>
        <taxon>Acidaminococcaceae</taxon>
        <taxon>Succiniclasticum</taxon>
    </lineage>
</organism>
<keyword evidence="6 9" id="KW-1133">Transmembrane helix</keyword>
<comment type="similarity">
    <text evidence="2 8">Belongs to the BioY family.</text>
</comment>
<comment type="subcellular location">
    <subcellularLocation>
        <location evidence="1 8">Cell membrane</location>
        <topology evidence="1 8">Multi-pass membrane protein</topology>
    </subcellularLocation>
</comment>
<dbReference type="PANTHER" id="PTHR34295:SF4">
    <property type="entry name" value="BIOTIN TRANSPORTER BIOY-RELATED"/>
    <property type="match status" value="1"/>
</dbReference>
<evidence type="ECO:0000313" key="10">
    <source>
        <dbReference type="EMBL" id="SFE38916.1"/>
    </source>
</evidence>
<gene>
    <name evidence="10" type="ORF">SAMN05216245_10547</name>
</gene>
<dbReference type="PIRSF" id="PIRSF016661">
    <property type="entry name" value="BioY"/>
    <property type="match status" value="1"/>
</dbReference>
<dbReference type="Gene3D" id="1.10.1760.20">
    <property type="match status" value="1"/>
</dbReference>
<dbReference type="Pfam" id="PF02632">
    <property type="entry name" value="BioY"/>
    <property type="match status" value="1"/>
</dbReference>
<dbReference type="GO" id="GO:0005886">
    <property type="term" value="C:plasma membrane"/>
    <property type="evidence" value="ECO:0007669"/>
    <property type="project" value="UniProtKB-SubCell"/>
</dbReference>
<keyword evidence="7 8" id="KW-0472">Membrane</keyword>
<evidence type="ECO:0000256" key="9">
    <source>
        <dbReference type="SAM" id="Phobius"/>
    </source>
</evidence>
<evidence type="ECO:0000313" key="11">
    <source>
        <dbReference type="Proteomes" id="UP000198896"/>
    </source>
</evidence>